<dbReference type="EMBL" id="JAEUBG010000445">
    <property type="protein sequence ID" value="KAH3688278.1"/>
    <property type="molecule type" value="Genomic_DNA"/>
</dbReference>
<name>A0A9P8TQK3_WICPI</name>
<proteinExistence type="predicted"/>
<reference evidence="1" key="1">
    <citation type="journal article" date="2021" name="Open Biol.">
        <title>Shared evolutionary footprints suggest mitochondrial oxidative damage underlies multiple complex I losses in fungi.</title>
        <authorList>
            <person name="Schikora-Tamarit M.A."/>
            <person name="Marcet-Houben M."/>
            <person name="Nosek J."/>
            <person name="Gabaldon T."/>
        </authorList>
    </citation>
    <scope>NUCLEOTIDE SEQUENCE</scope>
    <source>
        <strain evidence="1">CBS2887</strain>
    </source>
</reference>
<reference evidence="1" key="2">
    <citation type="submission" date="2021-01" db="EMBL/GenBank/DDBJ databases">
        <authorList>
            <person name="Schikora-Tamarit M.A."/>
        </authorList>
    </citation>
    <scope>NUCLEOTIDE SEQUENCE</scope>
    <source>
        <strain evidence="1">CBS2887</strain>
    </source>
</reference>
<comment type="caution">
    <text evidence="1">The sequence shown here is derived from an EMBL/GenBank/DDBJ whole genome shotgun (WGS) entry which is preliminary data.</text>
</comment>
<gene>
    <name evidence="1" type="ORF">WICPIJ_000749</name>
</gene>
<dbReference type="Proteomes" id="UP000774326">
    <property type="component" value="Unassembled WGS sequence"/>
</dbReference>
<dbReference type="AlphaFoldDB" id="A0A9P8TQK3"/>
<sequence>MESNTLGFNLADNSSEFTSSYFLQRTNPELIHKTVESSIPLRWAGCVEQTSLADISGAESLRHFTILEEISTSSLEFPRLDQVLLEVNQWHGVCIHQNGVLERAEEIGNQLVPEPIEVAAVFRGQRTMSIDKPQFLWREQLLDLLFGLRHLLDSLLLKDIIQVINDTFQFQILGGSGNMDQSLLMILVQITVMEDLDR</sequence>
<evidence type="ECO:0000313" key="2">
    <source>
        <dbReference type="Proteomes" id="UP000774326"/>
    </source>
</evidence>
<evidence type="ECO:0000313" key="1">
    <source>
        <dbReference type="EMBL" id="KAH3688278.1"/>
    </source>
</evidence>
<protein>
    <submittedName>
        <fullName evidence="1">Uncharacterized protein</fullName>
    </submittedName>
</protein>
<organism evidence="1 2">
    <name type="scientific">Wickerhamomyces pijperi</name>
    <name type="common">Yeast</name>
    <name type="synonym">Pichia pijperi</name>
    <dbReference type="NCBI Taxonomy" id="599730"/>
    <lineage>
        <taxon>Eukaryota</taxon>
        <taxon>Fungi</taxon>
        <taxon>Dikarya</taxon>
        <taxon>Ascomycota</taxon>
        <taxon>Saccharomycotina</taxon>
        <taxon>Saccharomycetes</taxon>
        <taxon>Phaffomycetales</taxon>
        <taxon>Wickerhamomycetaceae</taxon>
        <taxon>Wickerhamomyces</taxon>
    </lineage>
</organism>
<accession>A0A9P8TQK3</accession>
<keyword evidence="2" id="KW-1185">Reference proteome</keyword>